<comment type="similarity">
    <text evidence="11">Belongs to the tRNA nucleotidyltransferase/poly(A) polymerase family. Bacterial CCA-adding enzyme type 2 subfamily.</text>
</comment>
<feature type="binding site" evidence="11">
    <location>
        <position position="91"/>
    </location>
    <ligand>
        <name>CTP</name>
        <dbReference type="ChEBI" id="CHEBI:37563"/>
    </ligand>
</feature>
<dbReference type="EMBL" id="CP011494">
    <property type="protein sequence ID" value="AKO53616.1"/>
    <property type="molecule type" value="Genomic_DNA"/>
</dbReference>
<dbReference type="CDD" id="cd05398">
    <property type="entry name" value="NT_ClassII-CCAase"/>
    <property type="match status" value="1"/>
</dbReference>
<feature type="binding site" evidence="11">
    <location>
        <position position="8"/>
    </location>
    <ligand>
        <name>ATP</name>
        <dbReference type="ChEBI" id="CHEBI:30616"/>
    </ligand>
</feature>
<feature type="binding site" evidence="11">
    <location>
        <position position="11"/>
    </location>
    <ligand>
        <name>CTP</name>
        <dbReference type="ChEBI" id="CHEBI:37563"/>
    </ligand>
</feature>
<comment type="catalytic activity">
    <reaction evidence="11">
        <text>a tRNA with a 3' CCA end + 2 CTP + ATP = a tRNA with a 3' CCACCA end + 3 diphosphate</text>
        <dbReference type="Rhea" id="RHEA:76235"/>
        <dbReference type="Rhea" id="RHEA-COMP:10468"/>
        <dbReference type="Rhea" id="RHEA-COMP:18655"/>
        <dbReference type="ChEBI" id="CHEBI:30616"/>
        <dbReference type="ChEBI" id="CHEBI:33019"/>
        <dbReference type="ChEBI" id="CHEBI:37563"/>
        <dbReference type="ChEBI" id="CHEBI:83071"/>
        <dbReference type="ChEBI" id="CHEBI:195187"/>
    </reaction>
</comment>
<dbReference type="AlphaFoldDB" id="A0A0H4I3I3"/>
<dbReference type="GO" id="GO:0005524">
    <property type="term" value="F:ATP binding"/>
    <property type="evidence" value="ECO:0007669"/>
    <property type="project" value="UniProtKB-UniRule"/>
</dbReference>
<proteinExistence type="inferred from homology"/>
<keyword evidence="10 11" id="KW-0694">RNA-binding</keyword>
<dbReference type="InterPro" id="IPR002646">
    <property type="entry name" value="PolA_pol_head_dom"/>
</dbReference>
<comment type="cofactor">
    <cofactor evidence="1 11">
        <name>Mg(2+)</name>
        <dbReference type="ChEBI" id="CHEBI:18420"/>
    </cofactor>
</comment>
<keyword evidence="2 11" id="KW-0808">Transferase</keyword>
<dbReference type="InterPro" id="IPR012006">
    <property type="entry name" value="CCA_bact"/>
</dbReference>
<dbReference type="GO" id="GO:0000049">
    <property type="term" value="F:tRNA binding"/>
    <property type="evidence" value="ECO:0007669"/>
    <property type="project" value="UniProtKB-UniRule"/>
</dbReference>
<evidence type="ECO:0000256" key="9">
    <source>
        <dbReference type="ARBA" id="ARBA00022842"/>
    </source>
</evidence>
<feature type="binding site" evidence="11">
    <location>
        <position position="137"/>
    </location>
    <ligand>
        <name>ATP</name>
        <dbReference type="ChEBI" id="CHEBI:30616"/>
    </ligand>
</feature>
<dbReference type="InterPro" id="IPR043519">
    <property type="entry name" value="NT_sf"/>
</dbReference>
<dbReference type="GO" id="GO:0001680">
    <property type="term" value="P:tRNA 3'-terminal CCA addition"/>
    <property type="evidence" value="ECO:0007669"/>
    <property type="project" value="UniProtKB-UniRule"/>
</dbReference>
<gene>
    <name evidence="11" type="primary">cca</name>
    <name evidence="14" type="ORF">ABA45_15260</name>
</gene>
<dbReference type="PANTHER" id="PTHR47545">
    <property type="entry name" value="MULTIFUNCTIONAL CCA PROTEIN"/>
    <property type="match status" value="1"/>
</dbReference>
<dbReference type="Gene3D" id="3.30.460.10">
    <property type="entry name" value="Beta Polymerase, domain 2"/>
    <property type="match status" value="1"/>
</dbReference>
<dbReference type="PIRSF" id="PIRSF000813">
    <property type="entry name" value="CCA_bact"/>
    <property type="match status" value="1"/>
</dbReference>
<keyword evidence="5 11" id="KW-0479">Metal-binding</keyword>
<dbReference type="HAMAP" id="MF_01262">
    <property type="entry name" value="CCA_bact_type2"/>
    <property type="match status" value="1"/>
</dbReference>
<keyword evidence="6 11" id="KW-0547">Nucleotide-binding</keyword>
<accession>A0A0H4I3I3</accession>
<keyword evidence="4 11" id="KW-0548">Nucleotidyltransferase</keyword>
<feature type="binding site" evidence="11">
    <location>
        <position position="8"/>
    </location>
    <ligand>
        <name>CTP</name>
        <dbReference type="ChEBI" id="CHEBI:37563"/>
    </ligand>
</feature>
<name>A0A0H4I3I3_9GAMM</name>
<feature type="binding site" evidence="11">
    <location>
        <position position="21"/>
    </location>
    <ligand>
        <name>Mg(2+)</name>
        <dbReference type="ChEBI" id="CHEBI:18420"/>
    </ligand>
</feature>
<evidence type="ECO:0000256" key="7">
    <source>
        <dbReference type="ARBA" id="ARBA00022800"/>
    </source>
</evidence>
<dbReference type="SUPFAM" id="SSF81301">
    <property type="entry name" value="Nucleotidyltransferase"/>
    <property type="match status" value="1"/>
</dbReference>
<reference evidence="14 15" key="1">
    <citation type="submission" date="2015-05" db="EMBL/GenBank/DDBJ databases">
        <title>Complete genome of Marinobacter psychrophilus strain 20041T isolated from sea-ice of the Canadian Basin.</title>
        <authorList>
            <person name="Song L."/>
            <person name="Ren L."/>
            <person name="Yu Y."/>
            <person name="Wang X."/>
        </authorList>
    </citation>
    <scope>NUCLEOTIDE SEQUENCE [LARGE SCALE GENOMIC DNA]</scope>
    <source>
        <strain evidence="14 15">20041</strain>
    </source>
</reference>
<keyword evidence="8 11" id="KW-0067">ATP-binding</keyword>
<evidence type="ECO:0000259" key="12">
    <source>
        <dbReference type="Pfam" id="PF01743"/>
    </source>
</evidence>
<protein>
    <recommendedName>
        <fullName evidence="11">CCA-adding enzyme</fullName>
        <ecNumber evidence="11">2.7.7.72</ecNumber>
    </recommendedName>
    <alternativeName>
        <fullName evidence="11">CCA tRNA nucleotidyltransferase</fullName>
    </alternativeName>
    <alternativeName>
        <fullName evidence="11">tRNA CCA-pyrophosphorylase</fullName>
    </alternativeName>
    <alternativeName>
        <fullName evidence="11">tRNA adenylyl-/cytidylyl- transferase</fullName>
    </alternativeName>
    <alternativeName>
        <fullName evidence="11">tRNA nucleotidyltransferase</fullName>
    </alternativeName>
    <alternativeName>
        <fullName evidence="11">tRNA-NT</fullName>
    </alternativeName>
</protein>
<dbReference type="Proteomes" id="UP000036406">
    <property type="component" value="Chromosome"/>
</dbReference>
<dbReference type="STRING" id="330734.ABA45_15260"/>
<evidence type="ECO:0000256" key="5">
    <source>
        <dbReference type="ARBA" id="ARBA00022723"/>
    </source>
</evidence>
<keyword evidence="3 11" id="KW-0819">tRNA processing</keyword>
<feature type="binding site" evidence="11">
    <location>
        <position position="140"/>
    </location>
    <ligand>
        <name>ATP</name>
        <dbReference type="ChEBI" id="CHEBI:30616"/>
    </ligand>
</feature>
<dbReference type="FunFam" id="3.30.460.10:FF:000016">
    <property type="entry name" value="Multifunctional CCA protein"/>
    <property type="match status" value="1"/>
</dbReference>
<keyword evidence="7 11" id="KW-0692">RNA repair</keyword>
<keyword evidence="9 11" id="KW-0460">Magnesium</keyword>
<dbReference type="RefSeq" id="WP_198146997.1">
    <property type="nucleotide sequence ID" value="NZ_CP011494.1"/>
</dbReference>
<dbReference type="GO" id="GO:0000287">
    <property type="term" value="F:magnesium ion binding"/>
    <property type="evidence" value="ECO:0007669"/>
    <property type="project" value="UniProtKB-UniRule"/>
</dbReference>
<comment type="function">
    <text evidence="11">Catalyzes the addition and repair of the essential 3'-terminal CCA sequence in tRNAs without using a nucleic acid template. Adds these three nucleotides in the order of C, C, and A to the tRNA nucleotide-73, using CTP and ATP as substrates and producing inorganic pyrophosphate. tRNA 3'-terminal CCA addition is required both for tRNA processing and repair. Also involved in tRNA surveillance by mediating tandem CCA addition to generate a CCACCA at the 3' terminus of unstable tRNAs. While stable tRNAs receive only 3'-terminal CCA, unstable tRNAs are marked with CCACCA and rapidly degraded.</text>
</comment>
<evidence type="ECO:0000256" key="4">
    <source>
        <dbReference type="ARBA" id="ARBA00022695"/>
    </source>
</evidence>
<keyword evidence="15" id="KW-1185">Reference proteome</keyword>
<organism evidence="14 15">
    <name type="scientific">Marinobacter psychrophilus</name>
    <dbReference type="NCBI Taxonomy" id="330734"/>
    <lineage>
        <taxon>Bacteria</taxon>
        <taxon>Pseudomonadati</taxon>
        <taxon>Pseudomonadota</taxon>
        <taxon>Gammaproteobacteria</taxon>
        <taxon>Pseudomonadales</taxon>
        <taxon>Marinobacteraceae</taxon>
        <taxon>Marinobacter</taxon>
    </lineage>
</organism>
<dbReference type="GO" id="GO:0160016">
    <property type="term" value="F:CCACCA tRNA nucleotidyltransferase activity"/>
    <property type="evidence" value="ECO:0007669"/>
    <property type="project" value="RHEA"/>
</dbReference>
<dbReference type="GO" id="GO:0042245">
    <property type="term" value="P:RNA repair"/>
    <property type="evidence" value="ECO:0007669"/>
    <property type="project" value="UniProtKB-KW"/>
</dbReference>
<evidence type="ECO:0000256" key="8">
    <source>
        <dbReference type="ARBA" id="ARBA00022840"/>
    </source>
</evidence>
<feature type="binding site" evidence="11">
    <location>
        <position position="140"/>
    </location>
    <ligand>
        <name>CTP</name>
        <dbReference type="ChEBI" id="CHEBI:37563"/>
    </ligand>
</feature>
<comment type="catalytic activity">
    <reaction evidence="11">
        <text>a tRNA precursor + 2 CTP + ATP = a tRNA with a 3' CCA end + 3 diphosphate</text>
        <dbReference type="Rhea" id="RHEA:14433"/>
        <dbReference type="Rhea" id="RHEA-COMP:10465"/>
        <dbReference type="Rhea" id="RHEA-COMP:10468"/>
        <dbReference type="ChEBI" id="CHEBI:30616"/>
        <dbReference type="ChEBI" id="CHEBI:33019"/>
        <dbReference type="ChEBI" id="CHEBI:37563"/>
        <dbReference type="ChEBI" id="CHEBI:74896"/>
        <dbReference type="ChEBI" id="CHEBI:83071"/>
        <dbReference type="EC" id="2.7.7.72"/>
    </reaction>
</comment>
<feature type="binding site" evidence="11">
    <location>
        <position position="11"/>
    </location>
    <ligand>
        <name>ATP</name>
        <dbReference type="ChEBI" id="CHEBI:30616"/>
    </ligand>
</feature>
<dbReference type="KEGG" id="mpq:ABA45_15260"/>
<evidence type="ECO:0000256" key="6">
    <source>
        <dbReference type="ARBA" id="ARBA00022741"/>
    </source>
</evidence>
<dbReference type="PATRIC" id="fig|330734.3.peg.3212"/>
<sequence>MNIYLVGGAVRDQLLGLPVKDRDWVVVGATPEAMLAQGFRQVGADFPVFLHPHTHEEYALARTERKQGTGYHGFTVHSAPDVTLEEDLKRRDLTVNAMAQAKGGEIIDPFGGQQDLQDRLLRHVSEAFAEDPLRILRTARFAARFAPQGFTIHPHTLQLMQAMTDAGEVGHLVPERVWQELQRALHEASPVTFFEVLHRCGALIELLPEFAAQPERQQALNALQQLHQNLPGANTAQRIAALLLPLSSAQANNRATLLKAPKVCQELATLACTLRCSSCMNTTHSQNELAEQLLETLNAADAWRRPERLQEALQLLRVTLPLQNGLDLPLQQIRLQQLAESLQAAAGVQAKTLLAQGYRGPELGQAMNQSRLEAVHSVINKR</sequence>
<evidence type="ECO:0000259" key="13">
    <source>
        <dbReference type="Pfam" id="PF12627"/>
    </source>
</evidence>
<evidence type="ECO:0000256" key="3">
    <source>
        <dbReference type="ARBA" id="ARBA00022694"/>
    </source>
</evidence>
<feature type="binding site" evidence="11">
    <location>
        <position position="91"/>
    </location>
    <ligand>
        <name>ATP</name>
        <dbReference type="ChEBI" id="CHEBI:30616"/>
    </ligand>
</feature>
<feature type="binding site" evidence="11">
    <location>
        <position position="137"/>
    </location>
    <ligand>
        <name>CTP</name>
        <dbReference type="ChEBI" id="CHEBI:37563"/>
    </ligand>
</feature>
<dbReference type="InterPro" id="IPR050124">
    <property type="entry name" value="tRNA_CCA-adding_enzyme"/>
</dbReference>
<dbReference type="InterPro" id="IPR032828">
    <property type="entry name" value="PolyA_RNA-bd"/>
</dbReference>
<feature type="domain" description="tRNA nucleotidyltransferase/poly(A) polymerase RNA and SrmB- binding" evidence="13">
    <location>
        <begin position="149"/>
        <end position="212"/>
    </location>
</feature>
<evidence type="ECO:0000256" key="10">
    <source>
        <dbReference type="ARBA" id="ARBA00022884"/>
    </source>
</evidence>
<comment type="miscellaneous">
    <text evidence="11">A single active site specifically recognizes both ATP and CTP and is responsible for their addition.</text>
</comment>
<dbReference type="Pfam" id="PF01743">
    <property type="entry name" value="PolyA_pol"/>
    <property type="match status" value="1"/>
</dbReference>
<evidence type="ECO:0000256" key="11">
    <source>
        <dbReference type="HAMAP-Rule" id="MF_01262"/>
    </source>
</evidence>
<dbReference type="GO" id="GO:0004810">
    <property type="term" value="F:CCA tRNA nucleotidyltransferase activity"/>
    <property type="evidence" value="ECO:0007669"/>
    <property type="project" value="UniProtKB-UniRule"/>
</dbReference>
<dbReference type="SUPFAM" id="SSF81891">
    <property type="entry name" value="Poly A polymerase C-terminal region-like"/>
    <property type="match status" value="1"/>
</dbReference>
<dbReference type="PANTHER" id="PTHR47545:SF1">
    <property type="entry name" value="MULTIFUNCTIONAL CCA PROTEIN"/>
    <property type="match status" value="1"/>
</dbReference>
<evidence type="ECO:0000313" key="15">
    <source>
        <dbReference type="Proteomes" id="UP000036406"/>
    </source>
</evidence>
<feature type="binding site" evidence="11">
    <location>
        <position position="23"/>
    </location>
    <ligand>
        <name>Mg(2+)</name>
        <dbReference type="ChEBI" id="CHEBI:18420"/>
    </ligand>
</feature>
<dbReference type="EC" id="2.7.7.72" evidence="11"/>
<dbReference type="Gene3D" id="1.10.3090.10">
    <property type="entry name" value="cca-adding enzyme, domain 2"/>
    <property type="match status" value="1"/>
</dbReference>
<dbReference type="Pfam" id="PF12627">
    <property type="entry name" value="PolyA_pol_RNAbd"/>
    <property type="match status" value="1"/>
</dbReference>
<evidence type="ECO:0000256" key="2">
    <source>
        <dbReference type="ARBA" id="ARBA00022679"/>
    </source>
</evidence>
<evidence type="ECO:0000256" key="1">
    <source>
        <dbReference type="ARBA" id="ARBA00001946"/>
    </source>
</evidence>
<evidence type="ECO:0000313" key="14">
    <source>
        <dbReference type="EMBL" id="AKO53616.1"/>
    </source>
</evidence>
<feature type="domain" description="Poly A polymerase head" evidence="12">
    <location>
        <begin position="3"/>
        <end position="122"/>
    </location>
</feature>